<evidence type="ECO:0000256" key="3">
    <source>
        <dbReference type="ARBA" id="ARBA00022989"/>
    </source>
</evidence>
<feature type="domain" description="RDD" evidence="6">
    <location>
        <begin position="25"/>
        <end position="152"/>
    </location>
</feature>
<gene>
    <name evidence="8" type="ORF">UFOPK2656_01569</name>
    <name evidence="9" type="ORF">UFOPK3099_03066</name>
    <name evidence="10" type="ORF">UFOPK3267_01024</name>
    <name evidence="11" type="ORF">UFOPK3651_01109</name>
    <name evidence="12" type="ORF">UFOPK3931_01261</name>
    <name evidence="7" type="ORF">UFOPK4189_01190</name>
</gene>
<dbReference type="EMBL" id="CAEZYF010000008">
    <property type="protein sequence ID" value="CAB4723573.1"/>
    <property type="molecule type" value="Genomic_DNA"/>
</dbReference>
<evidence type="ECO:0000259" key="6">
    <source>
        <dbReference type="Pfam" id="PF06271"/>
    </source>
</evidence>
<dbReference type="Pfam" id="PF06271">
    <property type="entry name" value="RDD"/>
    <property type="match status" value="1"/>
</dbReference>
<dbReference type="GO" id="GO:0016020">
    <property type="term" value="C:membrane"/>
    <property type="evidence" value="ECO:0007669"/>
    <property type="project" value="UniProtKB-SubCell"/>
</dbReference>
<reference evidence="7" key="1">
    <citation type="submission" date="2020-05" db="EMBL/GenBank/DDBJ databases">
        <authorList>
            <person name="Chiriac C."/>
            <person name="Salcher M."/>
            <person name="Ghai R."/>
            <person name="Kavagutti S V."/>
        </authorList>
    </citation>
    <scope>NUCLEOTIDE SEQUENCE</scope>
</reference>
<evidence type="ECO:0000313" key="12">
    <source>
        <dbReference type="EMBL" id="CAB4987580.1"/>
    </source>
</evidence>
<dbReference type="EMBL" id="CAFBMT010000005">
    <property type="protein sequence ID" value="CAB4925072.1"/>
    <property type="molecule type" value="Genomic_DNA"/>
</dbReference>
<evidence type="ECO:0000256" key="1">
    <source>
        <dbReference type="ARBA" id="ARBA00004141"/>
    </source>
</evidence>
<accession>A0A6J6A5Y0</accession>
<protein>
    <submittedName>
        <fullName evidence="7">Unannotated protein</fullName>
    </submittedName>
</protein>
<comment type="subcellular location">
    <subcellularLocation>
        <location evidence="1">Membrane</location>
        <topology evidence="1">Multi-pass membrane protein</topology>
    </subcellularLocation>
</comment>
<name>A0A6J6A5Y0_9ZZZZ</name>
<keyword evidence="3 5" id="KW-1133">Transmembrane helix</keyword>
<dbReference type="InterPro" id="IPR010432">
    <property type="entry name" value="RDD"/>
</dbReference>
<evidence type="ECO:0000256" key="2">
    <source>
        <dbReference type="ARBA" id="ARBA00022692"/>
    </source>
</evidence>
<keyword evidence="4 5" id="KW-0472">Membrane</keyword>
<proteinExistence type="predicted"/>
<keyword evidence="2 5" id="KW-0812">Transmembrane</keyword>
<evidence type="ECO:0000313" key="10">
    <source>
        <dbReference type="EMBL" id="CAB4849924.1"/>
    </source>
</evidence>
<organism evidence="7">
    <name type="scientific">freshwater metagenome</name>
    <dbReference type="NCBI Taxonomy" id="449393"/>
    <lineage>
        <taxon>unclassified sequences</taxon>
        <taxon>metagenomes</taxon>
        <taxon>ecological metagenomes</taxon>
    </lineage>
</organism>
<dbReference type="PANTHER" id="PTHR38480:SF1">
    <property type="entry name" value="SLR0254 PROTEIN"/>
    <property type="match status" value="1"/>
</dbReference>
<dbReference type="EMBL" id="CAESGF010000005">
    <property type="protein sequence ID" value="CAB4363411.1"/>
    <property type="molecule type" value="Genomic_DNA"/>
</dbReference>
<evidence type="ECO:0000313" key="7">
    <source>
        <dbReference type="EMBL" id="CAB4363411.1"/>
    </source>
</evidence>
<dbReference type="PANTHER" id="PTHR38480">
    <property type="entry name" value="SLR0254 PROTEIN"/>
    <property type="match status" value="1"/>
</dbReference>
<feature type="transmembrane region" description="Helical" evidence="5">
    <location>
        <begin position="32"/>
        <end position="53"/>
    </location>
</feature>
<dbReference type="EMBL" id="CAFBIY010000044">
    <property type="protein sequence ID" value="CAB4849924.1"/>
    <property type="molecule type" value="Genomic_DNA"/>
</dbReference>
<evidence type="ECO:0000256" key="4">
    <source>
        <dbReference type="ARBA" id="ARBA00023136"/>
    </source>
</evidence>
<evidence type="ECO:0000313" key="9">
    <source>
        <dbReference type="EMBL" id="CAB4836200.1"/>
    </source>
</evidence>
<sequence length="257" mass="27482">MDGPTARPMESGIVTPEAVVLDLETAGVASRAFAGLLDLLVQFGILIVAGIVLRVTGVATSSSDLAAAILVAVVLMGYPLVSETLMRGRTIGKRALGLRAVTLEGAPIRFRHAALRMMGGLVDRYLPPLGVTGVLFVLGTSRHQRVGDLLAGTVVIRDPVRTALPTAMWFPVPPGMEAFAAGIDPTAMTDAQYTVIRSFLMHNRDLTPDARYALAEDLALRAAAALRHDGAAQVHPESYLLCVISRYQRANFVVMRR</sequence>
<evidence type="ECO:0000313" key="8">
    <source>
        <dbReference type="EMBL" id="CAB4723573.1"/>
    </source>
</evidence>
<dbReference type="EMBL" id="CAFAAV010000384">
    <property type="protein sequence ID" value="CAB4836200.1"/>
    <property type="molecule type" value="Genomic_DNA"/>
</dbReference>
<dbReference type="EMBL" id="CAFBOL010000026">
    <property type="protein sequence ID" value="CAB4987580.1"/>
    <property type="molecule type" value="Genomic_DNA"/>
</dbReference>
<dbReference type="AlphaFoldDB" id="A0A6J6A5Y0"/>
<feature type="transmembrane region" description="Helical" evidence="5">
    <location>
        <begin position="65"/>
        <end position="86"/>
    </location>
</feature>
<evidence type="ECO:0000313" key="11">
    <source>
        <dbReference type="EMBL" id="CAB4925072.1"/>
    </source>
</evidence>
<evidence type="ECO:0000256" key="5">
    <source>
        <dbReference type="SAM" id="Phobius"/>
    </source>
</evidence>